<dbReference type="GO" id="GO:0022008">
    <property type="term" value="P:neurogenesis"/>
    <property type="evidence" value="ECO:0007669"/>
    <property type="project" value="TreeGrafter"/>
</dbReference>
<dbReference type="InterPro" id="IPR011333">
    <property type="entry name" value="SKP1/BTB/POZ_sf"/>
</dbReference>
<evidence type="ECO:0000313" key="3">
    <source>
        <dbReference type="EnsemblMetazoa" id="XP_014243374.1"/>
    </source>
</evidence>
<accession>A0A8I6RC70</accession>
<evidence type="ECO:0000313" key="4">
    <source>
        <dbReference type="Proteomes" id="UP000494040"/>
    </source>
</evidence>
<name>A0A8I6RC70_CIMLE</name>
<dbReference type="GO" id="GO:0005829">
    <property type="term" value="C:cytosol"/>
    <property type="evidence" value="ECO:0007669"/>
    <property type="project" value="TreeGrafter"/>
</dbReference>
<dbReference type="InterPro" id="IPR011705">
    <property type="entry name" value="BACK"/>
</dbReference>
<dbReference type="OrthoDB" id="6335872at2759"/>
<feature type="region of interest" description="Disordered" evidence="1">
    <location>
        <begin position="314"/>
        <end position="350"/>
    </location>
</feature>
<dbReference type="PROSITE" id="PS50097">
    <property type="entry name" value="BTB"/>
    <property type="match status" value="1"/>
</dbReference>
<dbReference type="Gene3D" id="3.30.710.10">
    <property type="entry name" value="Potassium Channel Kv1.1, Chain A"/>
    <property type="match status" value="1"/>
</dbReference>
<dbReference type="OMA" id="ICFSVRY"/>
<dbReference type="Pfam" id="PF07707">
    <property type="entry name" value="BACK"/>
    <property type="match status" value="1"/>
</dbReference>
<dbReference type="PANTHER" id="PTHR45774">
    <property type="entry name" value="BTB/POZ DOMAIN-CONTAINING"/>
    <property type="match status" value="1"/>
</dbReference>
<evidence type="ECO:0000256" key="1">
    <source>
        <dbReference type="SAM" id="MobiDB-lite"/>
    </source>
</evidence>
<dbReference type="SUPFAM" id="SSF54695">
    <property type="entry name" value="POZ domain"/>
    <property type="match status" value="1"/>
</dbReference>
<dbReference type="KEGG" id="clec:106663219"/>
<dbReference type="Proteomes" id="UP000494040">
    <property type="component" value="Unassembled WGS sequence"/>
</dbReference>
<feature type="domain" description="BTB" evidence="2">
    <location>
        <begin position="24"/>
        <end position="94"/>
    </location>
</feature>
<dbReference type="Gene3D" id="1.25.40.420">
    <property type="match status" value="1"/>
</dbReference>
<dbReference type="Pfam" id="PF00651">
    <property type="entry name" value="BTB"/>
    <property type="match status" value="1"/>
</dbReference>
<dbReference type="SMART" id="SM00225">
    <property type="entry name" value="BTB"/>
    <property type="match status" value="1"/>
</dbReference>
<dbReference type="InterPro" id="IPR000210">
    <property type="entry name" value="BTB/POZ_dom"/>
</dbReference>
<dbReference type="GeneID" id="106663219"/>
<dbReference type="EnsemblMetazoa" id="XM_014387888.2">
    <property type="protein sequence ID" value="XP_014243374.1"/>
    <property type="gene ID" value="LOC106663219"/>
</dbReference>
<keyword evidence="4" id="KW-1185">Reference proteome</keyword>
<protein>
    <recommendedName>
        <fullName evidence="2">BTB domain-containing protein</fullName>
    </recommendedName>
</protein>
<dbReference type="RefSeq" id="XP_014243374.1">
    <property type="nucleotide sequence ID" value="XM_014387888.2"/>
</dbReference>
<feature type="compositionally biased region" description="Basic residues" evidence="1">
    <location>
        <begin position="332"/>
        <end position="341"/>
    </location>
</feature>
<dbReference type="PANTHER" id="PTHR45774:SF4">
    <property type="entry name" value="AXUNDEAD, ISOFORM F"/>
    <property type="match status" value="1"/>
</dbReference>
<dbReference type="AlphaFoldDB" id="A0A8I6RC70"/>
<sequence>MCPSENPSSFQPLQNRLFDREAGSDVTFLVGHGQDMWRFPGHRSVLSEANPVFKAMLNFHASSPEGVIPIGDVEGKAFDLLLRYLYKEDVHIQSVSTALSTLYAAQKYLCPGLMRHCICYLDQSLDVNNALLIFVHIRFYTGQSKKASAPPMEHLDLPPDQDFEDMATLCKSLLHNCLLFIDNNAAQILVQEGLEDLPKDSLWEIVERDTLNAPEHIIYAAIERWSSLECKRLCQELSPDNLRSILGDEILFSVRYLLMTQREFFEGPMRGNLLTKAEVTALFEHLHKMPVTFVPGTTITEERLKKFREKRRPSRVSRIQLGKKQSEDKKKWKEVKKKKKKNDKESSSKTCTGTCVFDYFFRALACILD</sequence>
<reference evidence="3" key="1">
    <citation type="submission" date="2022-01" db="UniProtKB">
        <authorList>
            <consortium name="EnsemblMetazoa"/>
        </authorList>
    </citation>
    <scope>IDENTIFICATION</scope>
</reference>
<organism evidence="3 4">
    <name type="scientific">Cimex lectularius</name>
    <name type="common">Bed bug</name>
    <name type="synonym">Acanthia lectularia</name>
    <dbReference type="NCBI Taxonomy" id="79782"/>
    <lineage>
        <taxon>Eukaryota</taxon>
        <taxon>Metazoa</taxon>
        <taxon>Ecdysozoa</taxon>
        <taxon>Arthropoda</taxon>
        <taxon>Hexapoda</taxon>
        <taxon>Insecta</taxon>
        <taxon>Pterygota</taxon>
        <taxon>Neoptera</taxon>
        <taxon>Paraneoptera</taxon>
        <taxon>Hemiptera</taxon>
        <taxon>Heteroptera</taxon>
        <taxon>Panheteroptera</taxon>
        <taxon>Cimicomorpha</taxon>
        <taxon>Cimicidae</taxon>
        <taxon>Cimex</taxon>
    </lineage>
</organism>
<evidence type="ECO:0000259" key="2">
    <source>
        <dbReference type="PROSITE" id="PS50097"/>
    </source>
</evidence>
<proteinExistence type="predicted"/>